<evidence type="ECO:0000313" key="3">
    <source>
        <dbReference type="WBParaSite" id="PSU_v2.g13340.t1"/>
    </source>
</evidence>
<accession>A0A914Y6S2</accession>
<name>A0A914Y6S2_9BILA</name>
<feature type="transmembrane region" description="Helical" evidence="1">
    <location>
        <begin position="85"/>
        <end position="109"/>
    </location>
</feature>
<dbReference type="WBParaSite" id="PSU_v2.g13340.t1">
    <property type="protein sequence ID" value="PSU_v2.g13340.t1"/>
    <property type="gene ID" value="PSU_v2.g13340"/>
</dbReference>
<protein>
    <submittedName>
        <fullName evidence="3">Protein kinase domain-containing protein</fullName>
    </submittedName>
</protein>
<keyword evidence="1" id="KW-0472">Membrane</keyword>
<keyword evidence="2" id="KW-1185">Reference proteome</keyword>
<proteinExistence type="predicted"/>
<dbReference type="AlphaFoldDB" id="A0A914Y6S2"/>
<dbReference type="Proteomes" id="UP000887577">
    <property type="component" value="Unplaced"/>
</dbReference>
<dbReference type="Gene3D" id="3.30.200.20">
    <property type="entry name" value="Phosphorylase Kinase, domain 1"/>
    <property type="match status" value="1"/>
</dbReference>
<keyword evidence="1" id="KW-1133">Transmembrane helix</keyword>
<evidence type="ECO:0000313" key="2">
    <source>
        <dbReference type="Proteomes" id="UP000887577"/>
    </source>
</evidence>
<organism evidence="2 3">
    <name type="scientific">Panagrolaimus superbus</name>
    <dbReference type="NCBI Taxonomy" id="310955"/>
    <lineage>
        <taxon>Eukaryota</taxon>
        <taxon>Metazoa</taxon>
        <taxon>Ecdysozoa</taxon>
        <taxon>Nematoda</taxon>
        <taxon>Chromadorea</taxon>
        <taxon>Rhabditida</taxon>
        <taxon>Tylenchina</taxon>
        <taxon>Panagrolaimomorpha</taxon>
        <taxon>Panagrolaimoidea</taxon>
        <taxon>Panagrolaimidae</taxon>
        <taxon>Panagrolaimus</taxon>
    </lineage>
</organism>
<sequence length="190" mass="21373">MTNVRGKASNCLTLLKNNTCLETIDESIILTNLTMDKLYGVMICGVMDPRNLTFPSINVTNRAIKTKANRLIINSKEFKKSKTGLIIGIILGVVGGLILASCIAFVIFYRRQRRQRQIDKLQILTMQKEMQQRYVDMPKKNDSWELERRQLLIYDDKKLGAGAFGAVYLAKLIGKAEGSKDAQSTLGKLD</sequence>
<evidence type="ECO:0000256" key="1">
    <source>
        <dbReference type="SAM" id="Phobius"/>
    </source>
</evidence>
<keyword evidence="1" id="KW-0812">Transmembrane</keyword>
<reference evidence="3" key="1">
    <citation type="submission" date="2022-11" db="UniProtKB">
        <authorList>
            <consortium name="WormBaseParasite"/>
        </authorList>
    </citation>
    <scope>IDENTIFICATION</scope>
</reference>